<accession>A0ABU1LGM0</accession>
<reference evidence="1 2" key="1">
    <citation type="submission" date="2023-07" db="EMBL/GenBank/DDBJ databases">
        <title>Sorghum-associated microbial communities from plants grown in Nebraska, USA.</title>
        <authorList>
            <person name="Schachtman D."/>
        </authorList>
    </citation>
    <scope>NUCLEOTIDE SEQUENCE [LARGE SCALE GENOMIC DNA]</scope>
    <source>
        <strain evidence="1 2">DS1709</strain>
    </source>
</reference>
<sequence length="47" mass="5690">MYFKGNGEVRKMYAETMPKIANYFNILNRSLYDYIYSQNEAAKKNDW</sequence>
<name>A0ABU1LGM0_9FLAO</name>
<keyword evidence="2" id="KW-1185">Reference proteome</keyword>
<comment type="caution">
    <text evidence="1">The sequence shown here is derived from an EMBL/GenBank/DDBJ whole genome shotgun (WGS) entry which is preliminary data.</text>
</comment>
<dbReference type="Proteomes" id="UP001184853">
    <property type="component" value="Unassembled WGS sequence"/>
</dbReference>
<gene>
    <name evidence="1" type="ORF">J2781_002803</name>
</gene>
<organism evidence="1 2">
    <name type="scientific">Chryseobacterium geocarposphaerae</name>
    <dbReference type="NCBI Taxonomy" id="1416776"/>
    <lineage>
        <taxon>Bacteria</taxon>
        <taxon>Pseudomonadati</taxon>
        <taxon>Bacteroidota</taxon>
        <taxon>Flavobacteriia</taxon>
        <taxon>Flavobacteriales</taxon>
        <taxon>Weeksellaceae</taxon>
        <taxon>Chryseobacterium group</taxon>
        <taxon>Chryseobacterium</taxon>
    </lineage>
</organism>
<protein>
    <submittedName>
        <fullName evidence="1">Uncharacterized protein</fullName>
    </submittedName>
</protein>
<dbReference type="EMBL" id="JAVDQS010000007">
    <property type="protein sequence ID" value="MDR6405869.1"/>
    <property type="molecule type" value="Genomic_DNA"/>
</dbReference>
<evidence type="ECO:0000313" key="2">
    <source>
        <dbReference type="Proteomes" id="UP001184853"/>
    </source>
</evidence>
<evidence type="ECO:0000313" key="1">
    <source>
        <dbReference type="EMBL" id="MDR6405869.1"/>
    </source>
</evidence>
<proteinExistence type="predicted"/>